<feature type="domain" description="HMA" evidence="2">
    <location>
        <begin position="5"/>
        <end position="70"/>
    </location>
</feature>
<sequence length="444" mass="48685">MAKLKKCTLYIKGMHCASCEILITDKFKEMPNVTVVRSSFKKQEAEVYFTGHLDRDAVNKKIQSFGYEIGDMGEKLGGGGYGLGGEESIWKKIIEAIFIAIGLGLIYLIFKELNLIPNINITGNLNLLTVLFLGLVASVSTCMATSGALFLSTIGNKTNNLKQAIYFSLGRIISYGFFGFIAGLVGSVIITNLKFGTGLTLLAAIFMILLGLDMLKILSFASIIPFGVTSNIFRKLEHSLIKDPHKSAFFLGMITYFLPCGFTQATQVYALGLASPWQSALTMAVFALGTAPAIIFIGSLRGLLKSTFYQYFMKTVAVGVLILGVYYASNFFSIYGINFGFNKIDKGVYSDVKILNGKQIINMDVVSSGYIPNYFSVKKGIPVKWIVNGKNVFGCQGYFVVPQLNISKALSEGENIFEFTPSDLGFINFSCGMGMYRGRIEVRD</sequence>
<accession>A0A2M7AVR4</accession>
<feature type="transmembrane region" description="Helical" evidence="1">
    <location>
        <begin position="172"/>
        <end position="193"/>
    </location>
</feature>
<feature type="transmembrane region" description="Helical" evidence="1">
    <location>
        <begin position="283"/>
        <end position="304"/>
    </location>
</feature>
<feature type="transmembrane region" description="Helical" evidence="1">
    <location>
        <begin position="316"/>
        <end position="337"/>
    </location>
</feature>
<keyword evidence="1" id="KW-0472">Membrane</keyword>
<dbReference type="EMBL" id="PEVZ01000001">
    <property type="protein sequence ID" value="PIU74725.1"/>
    <property type="molecule type" value="Genomic_DNA"/>
</dbReference>
<dbReference type="CDD" id="cd00371">
    <property type="entry name" value="HMA"/>
    <property type="match status" value="1"/>
</dbReference>
<dbReference type="SUPFAM" id="SSF49503">
    <property type="entry name" value="Cupredoxins"/>
    <property type="match status" value="1"/>
</dbReference>
<dbReference type="Gene3D" id="3.30.70.100">
    <property type="match status" value="1"/>
</dbReference>
<comment type="caution">
    <text evidence="3">The sequence shown here is derived from an EMBL/GenBank/DDBJ whole genome shotgun (WGS) entry which is preliminary data.</text>
</comment>
<dbReference type="Gene3D" id="2.60.40.420">
    <property type="entry name" value="Cupredoxins - blue copper proteins"/>
    <property type="match status" value="1"/>
</dbReference>
<evidence type="ECO:0000256" key="1">
    <source>
        <dbReference type="SAM" id="Phobius"/>
    </source>
</evidence>
<evidence type="ECO:0000259" key="2">
    <source>
        <dbReference type="PROSITE" id="PS50846"/>
    </source>
</evidence>
<dbReference type="GO" id="GO:0046872">
    <property type="term" value="F:metal ion binding"/>
    <property type="evidence" value="ECO:0007669"/>
    <property type="project" value="InterPro"/>
</dbReference>
<dbReference type="PANTHER" id="PTHR42208:SF1">
    <property type="entry name" value="HEAVY METAL TRANSPORTER"/>
    <property type="match status" value="1"/>
</dbReference>
<feature type="transmembrane region" description="Helical" evidence="1">
    <location>
        <begin position="93"/>
        <end position="110"/>
    </location>
</feature>
<dbReference type="Proteomes" id="UP000229001">
    <property type="component" value="Unassembled WGS sequence"/>
</dbReference>
<name>A0A2M7AVR4_9BACT</name>
<feature type="transmembrane region" description="Helical" evidence="1">
    <location>
        <begin position="130"/>
        <end position="151"/>
    </location>
</feature>
<dbReference type="InterPro" id="IPR008972">
    <property type="entry name" value="Cupredoxin"/>
</dbReference>
<dbReference type="AlphaFoldDB" id="A0A2M7AVR4"/>
<feature type="transmembrane region" description="Helical" evidence="1">
    <location>
        <begin position="249"/>
        <end position="271"/>
    </location>
</feature>
<dbReference type="PANTHER" id="PTHR42208">
    <property type="entry name" value="HEAVY METAL TRANSPORTER-RELATED"/>
    <property type="match status" value="1"/>
</dbReference>
<reference evidence="4" key="1">
    <citation type="submission" date="2017-09" db="EMBL/GenBank/DDBJ databases">
        <title>Depth-based differentiation of microbial function through sediment-hosted aquifers and enrichment of novel symbionts in the deep terrestrial subsurface.</title>
        <authorList>
            <person name="Probst A.J."/>
            <person name="Ladd B."/>
            <person name="Jarett J.K."/>
            <person name="Geller-Mcgrath D.E."/>
            <person name="Sieber C.M.K."/>
            <person name="Emerson J.B."/>
            <person name="Anantharaman K."/>
            <person name="Thomas B.C."/>
            <person name="Malmstrom R."/>
            <person name="Stieglmeier M."/>
            <person name="Klingl A."/>
            <person name="Woyke T."/>
            <person name="Ryan C.M."/>
            <person name="Banfield J.F."/>
        </authorList>
    </citation>
    <scope>NUCLEOTIDE SEQUENCE [LARGE SCALE GENOMIC DNA]</scope>
</reference>
<dbReference type="Pfam" id="PF00403">
    <property type="entry name" value="HMA"/>
    <property type="match status" value="1"/>
</dbReference>
<gene>
    <name evidence="3" type="ORF">COS77_00005</name>
</gene>
<evidence type="ECO:0000313" key="4">
    <source>
        <dbReference type="Proteomes" id="UP000229001"/>
    </source>
</evidence>
<dbReference type="InterPro" id="IPR036163">
    <property type="entry name" value="HMA_dom_sf"/>
</dbReference>
<organism evidence="3 4">
    <name type="scientific">Candidatus Roizmanbacteria bacterium CG06_land_8_20_14_3_00_34_14</name>
    <dbReference type="NCBI Taxonomy" id="1974848"/>
    <lineage>
        <taxon>Bacteria</taxon>
        <taxon>Candidatus Roizmaniibacteriota</taxon>
    </lineage>
</organism>
<dbReference type="InterPro" id="IPR039447">
    <property type="entry name" value="UreH-like_TM_dom"/>
</dbReference>
<dbReference type="SUPFAM" id="SSF55008">
    <property type="entry name" value="HMA, heavy metal-associated domain"/>
    <property type="match status" value="1"/>
</dbReference>
<proteinExistence type="predicted"/>
<keyword evidence="1" id="KW-0812">Transmembrane</keyword>
<feature type="transmembrane region" description="Helical" evidence="1">
    <location>
        <begin position="199"/>
        <end position="228"/>
    </location>
</feature>
<dbReference type="InterPro" id="IPR006121">
    <property type="entry name" value="HMA_dom"/>
</dbReference>
<dbReference type="Pfam" id="PF13386">
    <property type="entry name" value="DsbD_2"/>
    <property type="match status" value="1"/>
</dbReference>
<dbReference type="PROSITE" id="PS50846">
    <property type="entry name" value="HMA_2"/>
    <property type="match status" value="1"/>
</dbReference>
<evidence type="ECO:0000313" key="3">
    <source>
        <dbReference type="EMBL" id="PIU74725.1"/>
    </source>
</evidence>
<protein>
    <recommendedName>
        <fullName evidence="2">HMA domain-containing protein</fullName>
    </recommendedName>
</protein>
<keyword evidence="1" id="KW-1133">Transmembrane helix</keyword>